<dbReference type="EMBL" id="UINC01001943">
    <property type="protein sequence ID" value="SUZ91041.1"/>
    <property type="molecule type" value="Genomic_DNA"/>
</dbReference>
<proteinExistence type="predicted"/>
<dbReference type="GO" id="GO:0006508">
    <property type="term" value="P:proteolysis"/>
    <property type="evidence" value="ECO:0007669"/>
    <property type="project" value="UniProtKB-KW"/>
</dbReference>
<dbReference type="Pfam" id="PF02902">
    <property type="entry name" value="Peptidase_C48"/>
    <property type="match status" value="1"/>
</dbReference>
<sequence length="266" mass="31803">MESLCSINSKKSKTCMNMKSLKKIANRLNKDKRFDHYKDIDIQKYNKKNKEKLVHEIKKKITCDSKLDFCILKKNKTFLKMIKDDFKPKGPIDKDEWLSSLDLINVMEHYEKKYEDFEFIGPYPIDFKYIYEEFFNLNLKKLMKNKKRLGIVFNTDTSNGPGEHWISLFLDLDSNTICFFDSAGDNPPKEVMNLIKEFKKECKKINEKMSVIINKKQFQFDNSSCGVWSLFHIISRLKGESCNFIYKNKKSNDKLMYKKRKEYFRK</sequence>
<dbReference type="Gene3D" id="3.40.395.10">
    <property type="entry name" value="Adenoviral Proteinase, Chain A"/>
    <property type="match status" value="1"/>
</dbReference>
<reference evidence="4" key="1">
    <citation type="submission" date="2018-05" db="EMBL/GenBank/DDBJ databases">
        <authorList>
            <person name="Lanie J.A."/>
            <person name="Ng W.-L."/>
            <person name="Kazmierczak K.M."/>
            <person name="Andrzejewski T.M."/>
            <person name="Davidsen T.M."/>
            <person name="Wayne K.J."/>
            <person name="Tettelin H."/>
            <person name="Glass J.I."/>
            <person name="Rusch D."/>
            <person name="Podicherti R."/>
            <person name="Tsui H.-C.T."/>
            <person name="Winkler M.E."/>
        </authorList>
    </citation>
    <scope>NUCLEOTIDE SEQUENCE</scope>
</reference>
<dbReference type="SUPFAM" id="SSF54001">
    <property type="entry name" value="Cysteine proteinases"/>
    <property type="match status" value="1"/>
</dbReference>
<evidence type="ECO:0000313" key="4">
    <source>
        <dbReference type="EMBL" id="SUZ91041.1"/>
    </source>
</evidence>
<dbReference type="GO" id="GO:0008234">
    <property type="term" value="F:cysteine-type peptidase activity"/>
    <property type="evidence" value="ECO:0007669"/>
    <property type="project" value="InterPro"/>
</dbReference>
<protein>
    <recommendedName>
        <fullName evidence="3">Ubiquitin-like protease family profile domain-containing protein</fullName>
    </recommendedName>
</protein>
<keyword evidence="1" id="KW-0645">Protease</keyword>
<name>A0A381RI05_9ZZZZ</name>
<dbReference type="AlphaFoldDB" id="A0A381RI05"/>
<evidence type="ECO:0000256" key="1">
    <source>
        <dbReference type="ARBA" id="ARBA00022670"/>
    </source>
</evidence>
<dbReference type="InterPro" id="IPR038765">
    <property type="entry name" value="Papain-like_cys_pep_sf"/>
</dbReference>
<keyword evidence="2" id="KW-0378">Hydrolase</keyword>
<dbReference type="InterPro" id="IPR003653">
    <property type="entry name" value="Peptidase_C48_C"/>
</dbReference>
<evidence type="ECO:0000259" key="3">
    <source>
        <dbReference type="Pfam" id="PF02902"/>
    </source>
</evidence>
<organism evidence="4">
    <name type="scientific">marine metagenome</name>
    <dbReference type="NCBI Taxonomy" id="408172"/>
    <lineage>
        <taxon>unclassified sequences</taxon>
        <taxon>metagenomes</taxon>
        <taxon>ecological metagenomes</taxon>
    </lineage>
</organism>
<feature type="domain" description="Ubiquitin-like protease family profile" evidence="3">
    <location>
        <begin position="110"/>
        <end position="244"/>
    </location>
</feature>
<gene>
    <name evidence="4" type="ORF">METZ01_LOCUS43895</name>
</gene>
<evidence type="ECO:0000256" key="2">
    <source>
        <dbReference type="ARBA" id="ARBA00022801"/>
    </source>
</evidence>
<accession>A0A381RI05</accession>